<dbReference type="Proteomes" id="UP000001203">
    <property type="component" value="Chromosome circular"/>
</dbReference>
<evidence type="ECO:0000313" key="2">
    <source>
        <dbReference type="Proteomes" id="UP000001203"/>
    </source>
</evidence>
<dbReference type="HOGENOM" id="CLU_2933651_0_0_3"/>
<proteinExistence type="predicted"/>
<evidence type="ECO:0000313" key="1">
    <source>
        <dbReference type="EMBL" id="ACB51381.1"/>
    </source>
</evidence>
<name>B1X1F2_CROS5</name>
<accession>B1X1F2</accession>
<dbReference type="PANTHER" id="PTHR47152">
    <property type="entry name" value="SLR2084 PROTEIN-RELATED"/>
    <property type="match status" value="1"/>
</dbReference>
<dbReference type="PANTHER" id="PTHR47152:SF1">
    <property type="entry name" value="SLL1186 PROTEIN"/>
    <property type="match status" value="1"/>
</dbReference>
<dbReference type="STRING" id="43989.cce_2031"/>
<dbReference type="EMBL" id="CP000806">
    <property type="protein sequence ID" value="ACB51381.1"/>
    <property type="molecule type" value="Genomic_DNA"/>
</dbReference>
<reference evidence="1 2" key="1">
    <citation type="journal article" date="2008" name="Proc. Natl. Acad. Sci. U.S.A.">
        <title>The genome of Cyanothece 51142, a unicellular diazotrophic cyanobacterium important in the marine nitrogen cycle.</title>
        <authorList>
            <person name="Welsh E.A."/>
            <person name="Liberton M."/>
            <person name="Stoeckel J."/>
            <person name="Loh T."/>
            <person name="Elvitigala T."/>
            <person name="Wang C."/>
            <person name="Wollam A."/>
            <person name="Fulton R.S."/>
            <person name="Clifton S.W."/>
            <person name="Jacobs J.M."/>
            <person name="Aurora R."/>
            <person name="Ghosh B.K."/>
            <person name="Sherman L.A."/>
            <person name="Smith R.D."/>
            <person name="Wilson R.K."/>
            <person name="Pakrasi H.B."/>
        </authorList>
    </citation>
    <scope>NUCLEOTIDE SEQUENCE [LARGE SCALE GENOMIC DNA]</scope>
    <source>
        <strain evidence="2">ATCC 51142 / BH68</strain>
    </source>
</reference>
<dbReference type="KEGG" id="cyt:cce_2031"/>
<dbReference type="RefSeq" id="WP_009545833.1">
    <property type="nucleotide sequence ID" value="NC_010546.1"/>
</dbReference>
<gene>
    <name evidence="1" type="ordered locus">cce_2031</name>
</gene>
<protein>
    <submittedName>
        <fullName evidence="1">Uncharacterized protein</fullName>
    </submittedName>
</protein>
<sequence>MTVLTPIHTIHLNLGSKITIPNLSWLEFEQVLEELGEKRTLRLAYSLNCLEIMSPLPEHK</sequence>
<keyword evidence="2" id="KW-1185">Reference proteome</keyword>
<dbReference type="AlphaFoldDB" id="B1X1F2"/>
<dbReference type="eggNOG" id="COG4636">
    <property type="taxonomic scope" value="Bacteria"/>
</dbReference>
<organism evidence="1 2">
    <name type="scientific">Crocosphaera subtropica (strain ATCC 51142 / BH68)</name>
    <name type="common">Cyanothece sp. (strain ATCC 51142)</name>
    <dbReference type="NCBI Taxonomy" id="43989"/>
    <lineage>
        <taxon>Bacteria</taxon>
        <taxon>Bacillati</taxon>
        <taxon>Cyanobacteriota</taxon>
        <taxon>Cyanophyceae</taxon>
        <taxon>Oscillatoriophycideae</taxon>
        <taxon>Chroococcales</taxon>
        <taxon>Aphanothecaceae</taxon>
        <taxon>Crocosphaera</taxon>
        <taxon>Crocosphaera subtropica</taxon>
    </lineage>
</organism>